<keyword evidence="1" id="KW-0732">Signal</keyword>
<evidence type="ECO:0000256" key="1">
    <source>
        <dbReference type="SAM" id="SignalP"/>
    </source>
</evidence>
<dbReference type="AlphaFoldDB" id="A0A840HYL8"/>
<dbReference type="Proteomes" id="UP000575068">
    <property type="component" value="Unassembled WGS sequence"/>
</dbReference>
<evidence type="ECO:0000313" key="3">
    <source>
        <dbReference type="Proteomes" id="UP000575068"/>
    </source>
</evidence>
<sequence>MAATIIAAGLMFACTPTLVADGDGPVWCAEGPRIRLGGIAARERDNSCRPGHPCPRASAQAAMDALVALLGGSRGRTRFPGARYDHVRVSAPTMRCLSAGNGKGNRTAAFCQMADRRILNCALLATDTVARWDRYWRRDIVCPSPQRR</sequence>
<keyword evidence="3" id="KW-1185">Reference proteome</keyword>
<dbReference type="GO" id="GO:0004519">
    <property type="term" value="F:endonuclease activity"/>
    <property type="evidence" value="ECO:0007669"/>
    <property type="project" value="UniProtKB-KW"/>
</dbReference>
<protein>
    <submittedName>
        <fullName evidence="2">Endonuclease YncB(Thermonuclease family)</fullName>
    </submittedName>
</protein>
<accession>A0A840HYL8</accession>
<dbReference type="RefSeq" id="WP_184477111.1">
    <property type="nucleotide sequence ID" value="NZ_JACHOV010000014.1"/>
</dbReference>
<dbReference type="EMBL" id="JACHOV010000014">
    <property type="protein sequence ID" value="MBB4642751.1"/>
    <property type="molecule type" value="Genomic_DNA"/>
</dbReference>
<evidence type="ECO:0000313" key="2">
    <source>
        <dbReference type="EMBL" id="MBB4642751.1"/>
    </source>
</evidence>
<comment type="caution">
    <text evidence="2">The sequence shown here is derived from an EMBL/GenBank/DDBJ whole genome shotgun (WGS) entry which is preliminary data.</text>
</comment>
<gene>
    <name evidence="2" type="ORF">HNQ99_003087</name>
</gene>
<feature type="signal peptide" evidence="1">
    <location>
        <begin position="1"/>
        <end position="19"/>
    </location>
</feature>
<feature type="chain" id="PRO_5032296522" evidence="1">
    <location>
        <begin position="20"/>
        <end position="148"/>
    </location>
</feature>
<keyword evidence="2" id="KW-0378">Hydrolase</keyword>
<keyword evidence="2" id="KW-0255">Endonuclease</keyword>
<reference evidence="2 3" key="1">
    <citation type="submission" date="2020-08" db="EMBL/GenBank/DDBJ databases">
        <title>Genomic Encyclopedia of Type Strains, Phase IV (KMG-IV): sequencing the most valuable type-strain genomes for metagenomic binning, comparative biology and taxonomic classification.</title>
        <authorList>
            <person name="Goeker M."/>
        </authorList>
    </citation>
    <scope>NUCLEOTIDE SEQUENCE [LARGE SCALE GENOMIC DNA]</scope>
    <source>
        <strain evidence="2 3">DSM 7465</strain>
    </source>
</reference>
<keyword evidence="2" id="KW-0540">Nuclease</keyword>
<name>A0A840HYL8_9SPHN</name>
<organism evidence="2 3">
    <name type="scientific">Rhizorhapis suberifaciens</name>
    <name type="common">corky root of lettuce</name>
    <dbReference type="NCBI Taxonomy" id="13656"/>
    <lineage>
        <taxon>Bacteria</taxon>
        <taxon>Pseudomonadati</taxon>
        <taxon>Pseudomonadota</taxon>
        <taxon>Alphaproteobacteria</taxon>
        <taxon>Sphingomonadales</taxon>
        <taxon>Sphingomonadaceae</taxon>
        <taxon>Rhizorhapis</taxon>
    </lineage>
</organism>
<proteinExistence type="predicted"/>